<dbReference type="AlphaFoldDB" id="A0A849VEQ7"/>
<dbReference type="Pfam" id="PF03992">
    <property type="entry name" value="ABM"/>
    <property type="match status" value="1"/>
</dbReference>
<keyword evidence="3" id="KW-1185">Reference proteome</keyword>
<evidence type="ECO:0000313" key="3">
    <source>
        <dbReference type="Proteomes" id="UP000586305"/>
    </source>
</evidence>
<keyword evidence="2" id="KW-0503">Monooxygenase</keyword>
<dbReference type="RefSeq" id="WP_171626319.1">
    <property type="nucleotide sequence ID" value="NZ_JABBPG010000004.1"/>
</dbReference>
<gene>
    <name evidence="2" type="ORF">HG263_12040</name>
</gene>
<comment type="caution">
    <text evidence="2">The sequence shown here is derived from an EMBL/GenBank/DDBJ whole genome shotgun (WGS) entry which is preliminary data.</text>
</comment>
<accession>A0A849VEQ7</accession>
<feature type="domain" description="ABM" evidence="1">
    <location>
        <begin position="7"/>
        <end position="94"/>
    </location>
</feature>
<dbReference type="GO" id="GO:0004497">
    <property type="term" value="F:monooxygenase activity"/>
    <property type="evidence" value="ECO:0007669"/>
    <property type="project" value="UniProtKB-KW"/>
</dbReference>
<dbReference type="InterPro" id="IPR011008">
    <property type="entry name" value="Dimeric_a/b-barrel"/>
</dbReference>
<dbReference type="Proteomes" id="UP000586305">
    <property type="component" value="Unassembled WGS sequence"/>
</dbReference>
<name>A0A849VEQ7_9GAMM</name>
<proteinExistence type="predicted"/>
<dbReference type="PROSITE" id="PS51725">
    <property type="entry name" value="ABM"/>
    <property type="match status" value="1"/>
</dbReference>
<dbReference type="InterPro" id="IPR007138">
    <property type="entry name" value="ABM_dom"/>
</dbReference>
<reference evidence="2 3" key="1">
    <citation type="submission" date="2020-04" db="EMBL/GenBank/DDBJ databases">
        <title>Pseudoalteromonas caenipelagi sp. nov., isolated from a tidal flat.</title>
        <authorList>
            <person name="Park S."/>
            <person name="Yoon J.-H."/>
        </authorList>
    </citation>
    <scope>NUCLEOTIDE SEQUENCE [LARGE SCALE GENOMIC DNA]</scope>
    <source>
        <strain evidence="2 3">JBTF-M23</strain>
    </source>
</reference>
<keyword evidence="2" id="KW-0560">Oxidoreductase</keyword>
<organism evidence="2 3">
    <name type="scientific">Pseudoalteromonas caenipelagi</name>
    <dbReference type="NCBI Taxonomy" id="2726988"/>
    <lineage>
        <taxon>Bacteria</taxon>
        <taxon>Pseudomonadati</taxon>
        <taxon>Pseudomonadota</taxon>
        <taxon>Gammaproteobacteria</taxon>
        <taxon>Alteromonadales</taxon>
        <taxon>Pseudoalteromonadaceae</taxon>
        <taxon>Pseudoalteromonas</taxon>
    </lineage>
</organism>
<dbReference type="SUPFAM" id="SSF54909">
    <property type="entry name" value="Dimeric alpha+beta barrel"/>
    <property type="match status" value="1"/>
</dbReference>
<evidence type="ECO:0000313" key="2">
    <source>
        <dbReference type="EMBL" id="NOU51258.1"/>
    </source>
</evidence>
<dbReference type="EMBL" id="JABBPG010000004">
    <property type="protein sequence ID" value="NOU51258.1"/>
    <property type="molecule type" value="Genomic_DNA"/>
</dbReference>
<sequence>MTKHNNVNFIAHITPKAAYYHDCIEAIKHILPATRAEKGCLRFELYENADRSQLTLIERFANQAAFDFHHQQDYTQNVFELYKGWLAKEVEIVPLLRGANPSNFSYG</sequence>
<dbReference type="Gene3D" id="3.30.70.100">
    <property type="match status" value="1"/>
</dbReference>
<evidence type="ECO:0000259" key="1">
    <source>
        <dbReference type="PROSITE" id="PS51725"/>
    </source>
</evidence>
<protein>
    <submittedName>
        <fullName evidence="2">Antibiotic biosynthesis monooxygenase</fullName>
    </submittedName>
</protein>